<dbReference type="InterPro" id="IPR002885">
    <property type="entry name" value="PPR_rpt"/>
</dbReference>
<dbReference type="InterPro" id="IPR046960">
    <property type="entry name" value="PPR_At4g14850-like_plant"/>
</dbReference>
<dbReference type="AlphaFoldDB" id="A0A9D5BRE5"/>
<dbReference type="PANTHER" id="PTHR47926">
    <property type="entry name" value="PENTATRICOPEPTIDE REPEAT-CONTAINING PROTEIN"/>
    <property type="match status" value="1"/>
</dbReference>
<evidence type="ECO:0000256" key="1">
    <source>
        <dbReference type="ARBA" id="ARBA00022737"/>
    </source>
</evidence>
<dbReference type="GO" id="GO:0003723">
    <property type="term" value="F:RNA binding"/>
    <property type="evidence" value="ECO:0007669"/>
    <property type="project" value="InterPro"/>
</dbReference>
<dbReference type="Pfam" id="PF01535">
    <property type="entry name" value="PPR"/>
    <property type="match status" value="4"/>
</dbReference>
<comment type="caution">
    <text evidence="4">The sequence shown here is derived from an EMBL/GenBank/DDBJ whole genome shotgun (WGS) entry which is preliminary data.</text>
</comment>
<reference evidence="4 5" key="1">
    <citation type="journal article" date="2022" name="Nat. Genet.">
        <title>Improved pea reference genome and pan-genome highlight genomic features and evolutionary characteristics.</title>
        <authorList>
            <person name="Yang T."/>
            <person name="Liu R."/>
            <person name="Luo Y."/>
            <person name="Hu S."/>
            <person name="Wang D."/>
            <person name="Wang C."/>
            <person name="Pandey M.K."/>
            <person name="Ge S."/>
            <person name="Xu Q."/>
            <person name="Li N."/>
            <person name="Li G."/>
            <person name="Huang Y."/>
            <person name="Saxena R.K."/>
            <person name="Ji Y."/>
            <person name="Li M."/>
            <person name="Yan X."/>
            <person name="He Y."/>
            <person name="Liu Y."/>
            <person name="Wang X."/>
            <person name="Xiang C."/>
            <person name="Varshney R.K."/>
            <person name="Ding H."/>
            <person name="Gao S."/>
            <person name="Zong X."/>
        </authorList>
    </citation>
    <scope>NUCLEOTIDE SEQUENCE [LARGE SCALE GENOMIC DNA]</scope>
    <source>
        <strain evidence="4 5">cv. Zhongwan 6</strain>
    </source>
</reference>
<dbReference type="PROSITE" id="PS51375">
    <property type="entry name" value="PPR"/>
    <property type="match status" value="2"/>
</dbReference>
<accession>A0A9D5BRE5</accession>
<sequence>MDCCLNSGWSWIVFVGSALVNTYLKFGLVVDAHEVFEELPVRDVVLWNSMVNGYAHIGCFEEALWMFRRTEENGMIPCKYAVTGVLSIYYVIGDFDNGQVVHGFVTKIGYGSSVVVSNALIDMHAKCGNMRDARMVFDIMIEKDVASWNIMITGYGMHGYGDEALDIFSRMAYRDVVTWNSTITATKIKDYNRHLIQTTINYKFEALKLITGILKLSAGISTEHMIPSKVTEYGSNGRTVPSFFPWLDYATKYPLSELFKARPPLWNTALQSESFDDDELEHFEDVIKETDKELVTVSDKSEEPVTVSDKSDEPVIASDKKGG</sequence>
<evidence type="ECO:0000313" key="4">
    <source>
        <dbReference type="EMBL" id="KAI5448226.1"/>
    </source>
</evidence>
<keyword evidence="1" id="KW-0677">Repeat</keyword>
<evidence type="ECO:0008006" key="6">
    <source>
        <dbReference type="Google" id="ProtNLM"/>
    </source>
</evidence>
<proteinExistence type="predicted"/>
<name>A0A9D5BRE5_PEA</name>
<dbReference type="Gramene" id="Psat01G0559400-T1">
    <property type="protein sequence ID" value="KAI5448226.1"/>
    <property type="gene ID" value="KIW84_015594"/>
</dbReference>
<gene>
    <name evidence="4" type="ORF">KIW84_015594</name>
</gene>
<evidence type="ECO:0000256" key="3">
    <source>
        <dbReference type="SAM" id="MobiDB-lite"/>
    </source>
</evidence>
<organism evidence="4 5">
    <name type="scientific">Pisum sativum</name>
    <name type="common">Garden pea</name>
    <name type="synonym">Lathyrus oleraceus</name>
    <dbReference type="NCBI Taxonomy" id="3888"/>
    <lineage>
        <taxon>Eukaryota</taxon>
        <taxon>Viridiplantae</taxon>
        <taxon>Streptophyta</taxon>
        <taxon>Embryophyta</taxon>
        <taxon>Tracheophyta</taxon>
        <taxon>Spermatophyta</taxon>
        <taxon>Magnoliopsida</taxon>
        <taxon>eudicotyledons</taxon>
        <taxon>Gunneridae</taxon>
        <taxon>Pentapetalae</taxon>
        <taxon>rosids</taxon>
        <taxon>fabids</taxon>
        <taxon>Fabales</taxon>
        <taxon>Fabaceae</taxon>
        <taxon>Papilionoideae</taxon>
        <taxon>50 kb inversion clade</taxon>
        <taxon>NPAAA clade</taxon>
        <taxon>Hologalegina</taxon>
        <taxon>IRL clade</taxon>
        <taxon>Fabeae</taxon>
        <taxon>Lathyrus</taxon>
    </lineage>
</organism>
<dbReference type="InterPro" id="IPR011990">
    <property type="entry name" value="TPR-like_helical_dom_sf"/>
</dbReference>
<feature type="repeat" description="PPR" evidence="2">
    <location>
        <begin position="43"/>
        <end position="77"/>
    </location>
</feature>
<feature type="region of interest" description="Disordered" evidence="3">
    <location>
        <begin position="294"/>
        <end position="323"/>
    </location>
</feature>
<dbReference type="PANTHER" id="PTHR47926:SF411">
    <property type="entry name" value="PENTATRICOPEPTIDE REPEAT-CONTAINING PROTEIN"/>
    <property type="match status" value="1"/>
</dbReference>
<dbReference type="EMBL" id="JAMSHJ010000001">
    <property type="protein sequence ID" value="KAI5448226.1"/>
    <property type="molecule type" value="Genomic_DNA"/>
</dbReference>
<feature type="repeat" description="PPR" evidence="2">
    <location>
        <begin position="144"/>
        <end position="178"/>
    </location>
</feature>
<dbReference type="Gene3D" id="1.25.40.10">
    <property type="entry name" value="Tetratricopeptide repeat domain"/>
    <property type="match status" value="2"/>
</dbReference>
<evidence type="ECO:0000313" key="5">
    <source>
        <dbReference type="Proteomes" id="UP001058974"/>
    </source>
</evidence>
<dbReference type="NCBIfam" id="TIGR00756">
    <property type="entry name" value="PPR"/>
    <property type="match status" value="3"/>
</dbReference>
<evidence type="ECO:0000256" key="2">
    <source>
        <dbReference type="PROSITE-ProRule" id="PRU00708"/>
    </source>
</evidence>
<keyword evidence="5" id="KW-1185">Reference proteome</keyword>
<dbReference type="FunFam" id="1.25.40.10:FF:000285">
    <property type="entry name" value="Pentatricopeptide repeat-containing protein, chloroplastic"/>
    <property type="match status" value="1"/>
</dbReference>
<protein>
    <recommendedName>
        <fullName evidence="6">Pentatricopeptide repeat-containing protein</fullName>
    </recommendedName>
</protein>
<dbReference type="GO" id="GO:0009451">
    <property type="term" value="P:RNA modification"/>
    <property type="evidence" value="ECO:0007669"/>
    <property type="project" value="InterPro"/>
</dbReference>
<dbReference type="Proteomes" id="UP001058974">
    <property type="component" value="Chromosome 1"/>
</dbReference>